<feature type="coiled-coil region" evidence="1">
    <location>
        <begin position="216"/>
        <end position="257"/>
    </location>
</feature>
<feature type="compositionally biased region" description="Polar residues" evidence="2">
    <location>
        <begin position="1"/>
        <end position="20"/>
    </location>
</feature>
<dbReference type="AlphaFoldDB" id="A0AAV5LCV6"/>
<keyword evidence="4" id="KW-1185">Reference proteome</keyword>
<protein>
    <submittedName>
        <fullName evidence="3">Uncharacterized protein</fullName>
    </submittedName>
</protein>
<feature type="region of interest" description="Disordered" evidence="2">
    <location>
        <begin position="1"/>
        <end position="24"/>
    </location>
</feature>
<keyword evidence="1" id="KW-0175">Coiled coil</keyword>
<dbReference type="PANTHER" id="PTHR33070">
    <property type="entry name" value="OS06G0725500 PROTEIN"/>
    <property type="match status" value="1"/>
</dbReference>
<comment type="caution">
    <text evidence="3">The sequence shown here is derived from an EMBL/GenBank/DDBJ whole genome shotgun (WGS) entry which is preliminary data.</text>
</comment>
<name>A0AAV5LCV6_9ROSI</name>
<dbReference type="GO" id="GO:0048364">
    <property type="term" value="P:root development"/>
    <property type="evidence" value="ECO:0007669"/>
    <property type="project" value="InterPro"/>
</dbReference>
<gene>
    <name evidence="3" type="ORF">SLEP1_g43095</name>
</gene>
<evidence type="ECO:0000313" key="3">
    <source>
        <dbReference type="EMBL" id="GKV34749.1"/>
    </source>
</evidence>
<organism evidence="3 4">
    <name type="scientific">Rubroshorea leprosula</name>
    <dbReference type="NCBI Taxonomy" id="152421"/>
    <lineage>
        <taxon>Eukaryota</taxon>
        <taxon>Viridiplantae</taxon>
        <taxon>Streptophyta</taxon>
        <taxon>Embryophyta</taxon>
        <taxon>Tracheophyta</taxon>
        <taxon>Spermatophyta</taxon>
        <taxon>Magnoliopsida</taxon>
        <taxon>eudicotyledons</taxon>
        <taxon>Gunneridae</taxon>
        <taxon>Pentapetalae</taxon>
        <taxon>rosids</taxon>
        <taxon>malvids</taxon>
        <taxon>Malvales</taxon>
        <taxon>Dipterocarpaceae</taxon>
        <taxon>Rubroshorea</taxon>
    </lineage>
</organism>
<accession>A0AAV5LCV6</accession>
<dbReference type="Pfam" id="PF03087">
    <property type="entry name" value="BPS1"/>
    <property type="match status" value="1"/>
</dbReference>
<dbReference type="GO" id="GO:0048367">
    <property type="term" value="P:shoot system development"/>
    <property type="evidence" value="ECO:0007669"/>
    <property type="project" value="InterPro"/>
</dbReference>
<dbReference type="EMBL" id="BPVZ01000107">
    <property type="protein sequence ID" value="GKV34749.1"/>
    <property type="molecule type" value="Genomic_DNA"/>
</dbReference>
<dbReference type="InterPro" id="IPR004320">
    <property type="entry name" value="BPS1_pln"/>
</dbReference>
<evidence type="ECO:0000256" key="2">
    <source>
        <dbReference type="SAM" id="MobiDB-lite"/>
    </source>
</evidence>
<dbReference type="PANTHER" id="PTHR33070:SF129">
    <property type="entry name" value="DUF241 DOMAIN PROTEIN"/>
    <property type="match status" value="1"/>
</dbReference>
<dbReference type="Proteomes" id="UP001054252">
    <property type="component" value="Unassembled WGS sequence"/>
</dbReference>
<proteinExistence type="predicted"/>
<evidence type="ECO:0000313" key="4">
    <source>
        <dbReference type="Proteomes" id="UP001054252"/>
    </source>
</evidence>
<evidence type="ECO:0000256" key="1">
    <source>
        <dbReference type="SAM" id="Coils"/>
    </source>
</evidence>
<reference evidence="3 4" key="1">
    <citation type="journal article" date="2021" name="Commun. Biol.">
        <title>The genome of Shorea leprosula (Dipterocarpaceae) highlights the ecological relevance of drought in aseasonal tropical rainforests.</title>
        <authorList>
            <person name="Ng K.K.S."/>
            <person name="Kobayashi M.J."/>
            <person name="Fawcett J.A."/>
            <person name="Hatakeyama M."/>
            <person name="Paape T."/>
            <person name="Ng C.H."/>
            <person name="Ang C.C."/>
            <person name="Tnah L.H."/>
            <person name="Lee C.T."/>
            <person name="Nishiyama T."/>
            <person name="Sese J."/>
            <person name="O'Brien M.J."/>
            <person name="Copetti D."/>
            <person name="Mohd Noor M.I."/>
            <person name="Ong R.C."/>
            <person name="Putra M."/>
            <person name="Sireger I.Z."/>
            <person name="Indrioko S."/>
            <person name="Kosugi Y."/>
            <person name="Izuno A."/>
            <person name="Isagi Y."/>
            <person name="Lee S.L."/>
            <person name="Shimizu K.K."/>
        </authorList>
    </citation>
    <scope>NUCLEOTIDE SEQUENCE [LARGE SCALE GENOMIC DNA]</scope>
    <source>
        <strain evidence="3">214</strain>
    </source>
</reference>
<sequence>MVSSPLNCKSNLHSRSNSLPSRLHPLFPQIDEHLTRLISSSEASPSSSSLISKNLSNLRDVYEMVDALLQLPHAEQALAQKCQDDEVLNGSLRLLDACGMAKDALLQAKTSTPELQSTLGRRGDEVEFVQDVKEYLAPRKKTKKSINKFLRDLKSKCGLTHLENDTEAIVRMLRESNSMTSKLFHTKRVACDEEALQSNEFAKVDAALCTFIIQTRKADNISAKKAQNELQKLESSIEDLEDEVERLTRQLIKMRVYILNILSH</sequence>